<organism evidence="1 2">
    <name type="scientific">Streptomyces lunaelactis</name>
    <dbReference type="NCBI Taxonomy" id="1535768"/>
    <lineage>
        <taxon>Bacteria</taxon>
        <taxon>Bacillati</taxon>
        <taxon>Actinomycetota</taxon>
        <taxon>Actinomycetes</taxon>
        <taxon>Kitasatosporales</taxon>
        <taxon>Streptomycetaceae</taxon>
        <taxon>Streptomyces</taxon>
    </lineage>
</organism>
<evidence type="ECO:0000313" key="1">
    <source>
        <dbReference type="EMBL" id="AVZ73002.1"/>
    </source>
</evidence>
<protein>
    <recommendedName>
        <fullName evidence="3">Glycosyl transferase</fullName>
    </recommendedName>
</protein>
<dbReference type="OrthoDB" id="6713581at2"/>
<dbReference type="Proteomes" id="UP000244201">
    <property type="component" value="Chromosome"/>
</dbReference>
<name>A0A2R4T1L6_9ACTN</name>
<proteinExistence type="predicted"/>
<dbReference type="Pfam" id="PF13692">
    <property type="entry name" value="Glyco_trans_1_4"/>
    <property type="match status" value="1"/>
</dbReference>
<dbReference type="GeneID" id="55656214"/>
<reference evidence="1 2" key="1">
    <citation type="submission" date="2018-01" db="EMBL/GenBank/DDBJ databases">
        <title>Complete genome sequence of Streptomyces lunaelactis MM109T, a Ferroverdin A producer isolated from cave moonmilk deposits.</title>
        <authorList>
            <person name="Naome A."/>
            <person name="Martinet L."/>
            <person name="Maciejewska M."/>
            <person name="Anderssen S."/>
            <person name="Adam D."/>
            <person name="Tenconi E."/>
            <person name="Deflandre B."/>
            <person name="Arguelles-Arias A."/>
            <person name="Calusinska M."/>
            <person name="Copieters W."/>
            <person name="Karim L."/>
            <person name="Hanikenne M."/>
            <person name="Baurain D."/>
            <person name="van Wezel G."/>
            <person name="Smargiasso N."/>
            <person name="de Pauw E."/>
            <person name="Delfosse P."/>
            <person name="Rigali S."/>
        </authorList>
    </citation>
    <scope>NUCLEOTIDE SEQUENCE [LARGE SCALE GENOMIC DNA]</scope>
    <source>
        <strain evidence="1 2">MM109</strain>
    </source>
</reference>
<accession>A0A2R4T1L6</accession>
<dbReference type="SUPFAM" id="SSF53756">
    <property type="entry name" value="UDP-Glycosyltransferase/glycogen phosphorylase"/>
    <property type="match status" value="1"/>
</dbReference>
<evidence type="ECO:0000313" key="2">
    <source>
        <dbReference type="Proteomes" id="UP000244201"/>
    </source>
</evidence>
<keyword evidence="2" id="KW-1185">Reference proteome</keyword>
<gene>
    <name evidence="1" type="ORF">SLUN_13170</name>
</gene>
<dbReference type="KEGG" id="slk:SLUN_13170"/>
<dbReference type="Gene3D" id="3.40.50.2000">
    <property type="entry name" value="Glycogen Phosphorylase B"/>
    <property type="match status" value="1"/>
</dbReference>
<sequence length="715" mass="78286">MTQVLLIAGHVPQPALLKASLEKFRAAGATVRLAGLFESADIDSDGLTLAGIRSLPEGAEAAHGEAFVRRISKGAAPRRVWRHVERDRWVRGHARKAQVLVALDAGAVYTVWRLSQRNRRADAVFGIAPALKAVADRQARPGHYALRDAFHTLPSAVIAARRTKRLARLGANGLYHRATSPTVMRNAVGAKVWRSAVSAPRLPDGVRARLAKRVSHSMAKGGRRAGSVIVLHSAAERMADRALQAELLVDAARRDIGRGHDDLKGRARAVKAALALADERYKKGDPKRAAELLSSALTLAFHRAIHFDGLSSPLMTDTAGYLAPFRDSTAFAALSAPRGRELPAATPPADRPMRLLVTTYSNANFLQPIMDRYAGHPGVEIRFLDLKEDDEIRPLARGGQRMMEHLLGGQRRFGTQVEHALRPHLDWADTVFVDWATNASAIFSLVDPGTTRMVVRLHSYEAFTFWPHLVDFTRVDDVVFVGDHLRDLTVDLLPPLSEPAAPELHVIANAMFLERFQLEKASPDARFTLGLVGVSAVAKDPRWALDVLRILRGHDERYRMVVVGDGLDRKASRAARDYDDLLQRDLDELTATGAVDLIGRTDDVPGALTKVGVILSSSVRESFHCGLVEGAASGALPVVRDWPFFADKANGARTLFPADWIVTTPEEAAERILALTGSEENWRTATASAAKHSLSTWDWSVVGLEFDRLLLSDEV</sequence>
<dbReference type="EMBL" id="CP026304">
    <property type="protein sequence ID" value="AVZ73002.1"/>
    <property type="molecule type" value="Genomic_DNA"/>
</dbReference>
<evidence type="ECO:0008006" key="3">
    <source>
        <dbReference type="Google" id="ProtNLM"/>
    </source>
</evidence>
<dbReference type="RefSeq" id="WP_108148679.1">
    <property type="nucleotide sequence ID" value="NZ_CP026304.1"/>
</dbReference>
<dbReference type="AlphaFoldDB" id="A0A2R4T1L6"/>